<dbReference type="STRING" id="380244.SAMN05216298_1489"/>
<name>A0A1G9EZR5_9ACTN</name>
<keyword evidence="4" id="KW-1185">Reference proteome</keyword>
<evidence type="ECO:0000313" key="3">
    <source>
        <dbReference type="EMBL" id="SDK81620.1"/>
    </source>
</evidence>
<dbReference type="EMBL" id="FNGF01000002">
    <property type="protein sequence ID" value="SDK81620.1"/>
    <property type="molecule type" value="Genomic_DNA"/>
</dbReference>
<dbReference type="RefSeq" id="WP_091045458.1">
    <property type="nucleotide sequence ID" value="NZ_FNGF01000002.1"/>
</dbReference>
<protein>
    <submittedName>
        <fullName evidence="3">Uncharacterized conserved protein YndB, AHSA1/START domain</fullName>
    </submittedName>
</protein>
<proteinExistence type="inferred from homology"/>
<reference evidence="4" key="1">
    <citation type="submission" date="2016-10" db="EMBL/GenBank/DDBJ databases">
        <authorList>
            <person name="Varghese N."/>
            <person name="Submissions S."/>
        </authorList>
    </citation>
    <scope>NUCLEOTIDE SEQUENCE [LARGE SCALE GENOMIC DNA]</scope>
    <source>
        <strain evidence="4">CGMCC 4.3147</strain>
    </source>
</reference>
<sequence length="281" mass="30072">MTDTELLTDRDRPAVKVERRYDHPIDRVWRAVTEQEHLAQWFPFGADLELRAGGKADFGEGGTGEVLEADPPRFLAFTWGDDKLEFTLAEDGDGTLFTLVHGFDDKPGAASFAAGWELCMGALAEVLADRKPGEAGRGVARHEELASRFGLDRPQVTTTADGWTASFERQLTCPAQAAWDLFFGGPGAAPGPGEEFRAPQATAVLLGVVVECDEPKSFAFAVAADEPGEEVRLRFGEGTGHGARLFLEVAGTDPAELDAAVEQWGDGAIARVAAEAAKLDA</sequence>
<dbReference type="AlphaFoldDB" id="A0A1G9EZR5"/>
<evidence type="ECO:0000313" key="4">
    <source>
        <dbReference type="Proteomes" id="UP000198662"/>
    </source>
</evidence>
<evidence type="ECO:0000259" key="2">
    <source>
        <dbReference type="Pfam" id="PF08327"/>
    </source>
</evidence>
<dbReference type="Gene3D" id="3.30.530.20">
    <property type="match status" value="2"/>
</dbReference>
<dbReference type="CDD" id="cd08899">
    <property type="entry name" value="SRPBCC_CalC_Aha1-like_6"/>
    <property type="match status" value="1"/>
</dbReference>
<dbReference type="SUPFAM" id="SSF55961">
    <property type="entry name" value="Bet v1-like"/>
    <property type="match status" value="2"/>
</dbReference>
<dbReference type="InterPro" id="IPR013538">
    <property type="entry name" value="ASHA1/2-like_C"/>
</dbReference>
<comment type="similarity">
    <text evidence="1">Belongs to the AHA1 family.</text>
</comment>
<feature type="domain" description="Activator of Hsp90 ATPase homologue 1/2-like C-terminal" evidence="2">
    <location>
        <begin position="22"/>
        <end position="127"/>
    </location>
</feature>
<gene>
    <name evidence="3" type="ORF">SAMN05216298_1489</name>
</gene>
<dbReference type="InterPro" id="IPR023393">
    <property type="entry name" value="START-like_dom_sf"/>
</dbReference>
<dbReference type="OrthoDB" id="9803476at2"/>
<accession>A0A1G9EZR5</accession>
<dbReference type="Pfam" id="PF08327">
    <property type="entry name" value="AHSA1"/>
    <property type="match status" value="1"/>
</dbReference>
<organism evidence="3 4">
    <name type="scientific">Glycomyces sambucus</name>
    <dbReference type="NCBI Taxonomy" id="380244"/>
    <lineage>
        <taxon>Bacteria</taxon>
        <taxon>Bacillati</taxon>
        <taxon>Actinomycetota</taxon>
        <taxon>Actinomycetes</taxon>
        <taxon>Glycomycetales</taxon>
        <taxon>Glycomycetaceae</taxon>
        <taxon>Glycomyces</taxon>
    </lineage>
</organism>
<evidence type="ECO:0000256" key="1">
    <source>
        <dbReference type="ARBA" id="ARBA00006817"/>
    </source>
</evidence>
<dbReference type="Proteomes" id="UP000198662">
    <property type="component" value="Unassembled WGS sequence"/>
</dbReference>